<accession>A0ABV7ZU51</accession>
<name>A0ABV7ZU51_9GAMM</name>
<dbReference type="Proteomes" id="UP001595617">
    <property type="component" value="Unassembled WGS sequence"/>
</dbReference>
<dbReference type="RefSeq" id="WP_380693814.1">
    <property type="nucleotide sequence ID" value="NZ_JBHRYR010000002.1"/>
</dbReference>
<evidence type="ECO:0000313" key="1">
    <source>
        <dbReference type="EMBL" id="MFC3852083.1"/>
    </source>
</evidence>
<organism evidence="1 2">
    <name type="scientific">Saccharospirillum mangrovi</name>
    <dbReference type="NCBI Taxonomy" id="2161747"/>
    <lineage>
        <taxon>Bacteria</taxon>
        <taxon>Pseudomonadati</taxon>
        <taxon>Pseudomonadota</taxon>
        <taxon>Gammaproteobacteria</taxon>
        <taxon>Oceanospirillales</taxon>
        <taxon>Saccharospirillaceae</taxon>
        <taxon>Saccharospirillum</taxon>
    </lineage>
</organism>
<comment type="caution">
    <text evidence="1">The sequence shown here is derived from an EMBL/GenBank/DDBJ whole genome shotgun (WGS) entry which is preliminary data.</text>
</comment>
<evidence type="ECO:0000313" key="2">
    <source>
        <dbReference type="Proteomes" id="UP001595617"/>
    </source>
</evidence>
<protein>
    <submittedName>
        <fullName evidence="1">DUF2288 domain-containing protein</fullName>
    </submittedName>
</protein>
<dbReference type="InterPro" id="IPR018741">
    <property type="entry name" value="DUF2288"/>
</dbReference>
<sequence length="104" mass="11646">MSSTKASLNDTELTAVLNQQAARISWAELQPYFARGQVIVVQPGLDLITVGRELIRDNTATFKAWTDAEQVTGVSNEQAQIWYDQNAELWALVIAPWVLVQDRT</sequence>
<gene>
    <name evidence="1" type="ORF">ACFOOG_04465</name>
</gene>
<proteinExistence type="predicted"/>
<reference evidence="2" key="1">
    <citation type="journal article" date="2019" name="Int. J. Syst. Evol. Microbiol.">
        <title>The Global Catalogue of Microorganisms (GCM) 10K type strain sequencing project: providing services to taxonomists for standard genome sequencing and annotation.</title>
        <authorList>
            <consortium name="The Broad Institute Genomics Platform"/>
            <consortium name="The Broad Institute Genome Sequencing Center for Infectious Disease"/>
            <person name="Wu L."/>
            <person name="Ma J."/>
        </authorList>
    </citation>
    <scope>NUCLEOTIDE SEQUENCE [LARGE SCALE GENOMIC DNA]</scope>
    <source>
        <strain evidence="2">IBRC 10765</strain>
    </source>
</reference>
<dbReference type="EMBL" id="JBHRYR010000002">
    <property type="protein sequence ID" value="MFC3852083.1"/>
    <property type="molecule type" value="Genomic_DNA"/>
</dbReference>
<dbReference type="Pfam" id="PF10052">
    <property type="entry name" value="DUF2288"/>
    <property type="match status" value="1"/>
</dbReference>
<keyword evidence="2" id="KW-1185">Reference proteome</keyword>